<evidence type="ECO:0000313" key="1">
    <source>
        <dbReference type="EMBL" id="QHU03287.1"/>
    </source>
</evidence>
<sequence length="87" mass="10133">MNYNIMLNANILKRAFSTTGSIIQSKSIIPLHSGFNNILNLNNIKIDTTNKEDKERIIRKLEMINNKRISKELNRLERLKSKTEYGL</sequence>
<dbReference type="EMBL" id="MN740374">
    <property type="protein sequence ID" value="QHU03287.1"/>
    <property type="molecule type" value="Genomic_DNA"/>
</dbReference>
<protein>
    <submittedName>
        <fullName evidence="1">Uncharacterized protein</fullName>
    </submittedName>
</protein>
<accession>A0A6C0JFP7</accession>
<organism evidence="1">
    <name type="scientific">viral metagenome</name>
    <dbReference type="NCBI Taxonomy" id="1070528"/>
    <lineage>
        <taxon>unclassified sequences</taxon>
        <taxon>metagenomes</taxon>
        <taxon>organismal metagenomes</taxon>
    </lineage>
</organism>
<name>A0A6C0JFP7_9ZZZZ</name>
<proteinExistence type="predicted"/>
<reference evidence="1" key="1">
    <citation type="journal article" date="2020" name="Nature">
        <title>Giant virus diversity and host interactions through global metagenomics.</title>
        <authorList>
            <person name="Schulz F."/>
            <person name="Roux S."/>
            <person name="Paez-Espino D."/>
            <person name="Jungbluth S."/>
            <person name="Walsh D.A."/>
            <person name="Denef V.J."/>
            <person name="McMahon K.D."/>
            <person name="Konstantinidis K.T."/>
            <person name="Eloe-Fadrosh E.A."/>
            <person name="Kyrpides N.C."/>
            <person name="Woyke T."/>
        </authorList>
    </citation>
    <scope>NUCLEOTIDE SEQUENCE</scope>
    <source>
        <strain evidence="1">GVMAG-M-3300026093-6</strain>
    </source>
</reference>
<dbReference type="AlphaFoldDB" id="A0A6C0JFP7"/>